<dbReference type="SUPFAM" id="SSF81296">
    <property type="entry name" value="E set domains"/>
    <property type="match status" value="1"/>
</dbReference>
<evidence type="ECO:0000256" key="9">
    <source>
        <dbReference type="ARBA" id="ARBA00031076"/>
    </source>
</evidence>
<dbReference type="Pfam" id="PF03714">
    <property type="entry name" value="PUD"/>
    <property type="match status" value="1"/>
</dbReference>
<keyword evidence="10" id="KW-1133">Transmembrane helix</keyword>
<dbReference type="EMBL" id="SCFR01000001">
    <property type="protein sequence ID" value="TFF67630.1"/>
    <property type="molecule type" value="Genomic_DNA"/>
</dbReference>
<evidence type="ECO:0000256" key="6">
    <source>
        <dbReference type="ARBA" id="ARBA00023965"/>
    </source>
</evidence>
<dbReference type="SUPFAM" id="SSF51445">
    <property type="entry name" value="(Trans)glycosidases"/>
    <property type="match status" value="1"/>
</dbReference>
<dbReference type="GO" id="GO:0030246">
    <property type="term" value="F:carbohydrate binding"/>
    <property type="evidence" value="ECO:0007669"/>
    <property type="project" value="InterPro"/>
</dbReference>
<feature type="transmembrane region" description="Helical" evidence="10">
    <location>
        <begin position="12"/>
        <end position="32"/>
    </location>
</feature>
<gene>
    <name evidence="12" type="primary">pulA</name>
    <name evidence="12" type="ORF">EQF91_00060</name>
</gene>
<evidence type="ECO:0000313" key="12">
    <source>
        <dbReference type="EMBL" id="TFF67630.1"/>
    </source>
</evidence>
<keyword evidence="10" id="KW-0812">Transmembrane</keyword>
<keyword evidence="3 12" id="KW-0378">Hydrolase</keyword>
<comment type="similarity">
    <text evidence="1">Belongs to the glycosyl hydrolase 13 family.</text>
</comment>
<keyword evidence="5 12" id="KW-0326">Glycosidase</keyword>
<dbReference type="SMART" id="SM00642">
    <property type="entry name" value="Aamy"/>
    <property type="match status" value="1"/>
</dbReference>
<keyword evidence="4" id="KW-0106">Calcium</keyword>
<evidence type="ECO:0000256" key="7">
    <source>
        <dbReference type="ARBA" id="ARBA00024062"/>
    </source>
</evidence>
<feature type="domain" description="Glycosyl hydrolase family 13 catalytic" evidence="11">
    <location>
        <begin position="525"/>
        <end position="917"/>
    </location>
</feature>
<protein>
    <recommendedName>
        <fullName evidence="7">pullulanase</fullName>
        <ecNumber evidence="7">3.2.1.41</ecNumber>
    </recommendedName>
    <alternativeName>
        <fullName evidence="8">Alpha-dextrin endo-1,6-alpha-glucosidase</fullName>
    </alternativeName>
    <alternativeName>
        <fullName evidence="9">Pullulan 6-glucanohydrolase</fullName>
    </alternativeName>
</protein>
<dbReference type="GO" id="GO:0005975">
    <property type="term" value="P:carbohydrate metabolic process"/>
    <property type="evidence" value="ECO:0007669"/>
    <property type="project" value="InterPro"/>
</dbReference>
<evidence type="ECO:0000256" key="2">
    <source>
        <dbReference type="ARBA" id="ARBA00022729"/>
    </source>
</evidence>
<comment type="catalytic activity">
    <reaction evidence="6">
        <text>Hydrolysis of (1-&gt;6)-alpha-D-glucosidic linkages in pullulan, amylopectin and glycogen, and in the alpha- and beta-limit dextrins of amylopectin and glycogen.</text>
        <dbReference type="EC" id="3.2.1.41"/>
    </reaction>
</comment>
<dbReference type="AlphaFoldDB" id="A0A4R9C324"/>
<evidence type="ECO:0000256" key="3">
    <source>
        <dbReference type="ARBA" id="ARBA00022801"/>
    </source>
</evidence>
<dbReference type="InterPro" id="IPR017853">
    <property type="entry name" value="GH"/>
</dbReference>
<dbReference type="InterPro" id="IPR006047">
    <property type="entry name" value="GH13_cat_dom"/>
</dbReference>
<evidence type="ECO:0000256" key="10">
    <source>
        <dbReference type="SAM" id="Phobius"/>
    </source>
</evidence>
<keyword evidence="10" id="KW-0472">Membrane</keyword>
<evidence type="ECO:0000256" key="1">
    <source>
        <dbReference type="ARBA" id="ARBA00008061"/>
    </source>
</evidence>
<proteinExistence type="inferred from homology"/>
<dbReference type="InterPro" id="IPR013783">
    <property type="entry name" value="Ig-like_fold"/>
</dbReference>
<evidence type="ECO:0000313" key="13">
    <source>
        <dbReference type="Proteomes" id="UP000297454"/>
    </source>
</evidence>
<dbReference type="InterPro" id="IPR004193">
    <property type="entry name" value="Glyco_hydro_13_N"/>
</dbReference>
<dbReference type="Proteomes" id="UP000297454">
    <property type="component" value="Unassembled WGS sequence"/>
</dbReference>
<dbReference type="InterPro" id="IPR014756">
    <property type="entry name" value="Ig_E-set"/>
</dbReference>
<dbReference type="Pfam" id="PF02922">
    <property type="entry name" value="CBM_48"/>
    <property type="match status" value="1"/>
</dbReference>
<dbReference type="EC" id="3.2.1.41" evidence="7"/>
<sequence length="1069" mass="121845">MEEGMKTGIKSIFGRTIAMLLAFIISLSGVNIQGFKTKTVKAQEQYIDFGFTKSGDKEDFGAKAKVNSDKTVDFVFDFEHWGEGFKNQAKLRGINGDWNNGKDLVANKEQKFYSIKLSFDEVKSLQKDGFKIYLPELGSEGWRPKGNNVKIPQELLAKISEIQNEKIGKKENIDISKNVKKTKTDKTTKVIFHFDNYNGGKWSLWVWANGADGKQHSFDKTDDFGQTATIDLGVKTDKIGYIVKDQNSWTKNIDEDRFVDIKDETTHVWVRDEDPKTYLEKPQKISEEKPVIQLFTIDKYKELNLRLSKYVNFEDAKQHYELKLGKEDIKSKVEKIEAINEKNGKTRKIKITLKEDINLDDIISNKGKDVSIILKVKDVDKQTDEVLNAKATIGRIVSEKQFDDKYATDEELGAIYSKGETEFKLWAPTARKVELVTYNKGSLEKNYEMNRSEKGVYSYKLLGDNLGKEYMYRVYLSDAEGVEVVDPYAKSVTVNGERGVVVNPTPSEVARPVNEENMKNPIIYELHVRDFSIAENSGMKNKGKFLALTEKGTKADNGQITGLDYLKSLGVTHIQLLPIYDFSSNSVDEKNIKAKYNWGYDPQNYNAVEGAYSTDPKDPFNRIKELQKTVDTLHENGLGVIMDVVYNHVFDTQQQSFNKIVPGYYFRMKEDGTFHSGTGVGNETASERRMMRKFMIDSTKHWVKTFKLDGLRFDLMGTHDHETMNEVYKAVKEINPNIFILGEGWNMDMGIPEDLRASQKNANKMPNLAFFNDDIRNAIKGGNDDNSTGFITGSPEKESIIINNIKGGQNLDKPYQSARQVVQYAAAHDNLTLWDKLEKSRPDDNVETRIKRQNLANAITMFSFGTPFVHAGQEFGRTKGGNHNSYNSPDSVNQFDWNRVKDFSNMTNYFRELVKIRKNNEIFNIKDFGEINKIFEIKNKRFGEVGYKLERGEDDLYIGHNVSDKVVPFNVETGRYRVLVMNNQAKAEGLREIDVIDKIDLSPLSTIVLQRIPTKDKPINAVTITQSNNQQNSTQNRNPETGDFGVTTSAIMIVISMGMIFVIRKKNLI</sequence>
<dbReference type="Gene3D" id="2.60.40.1110">
    <property type="match status" value="1"/>
</dbReference>
<dbReference type="NCBIfam" id="TIGR02104">
    <property type="entry name" value="pulA_typeI"/>
    <property type="match status" value="1"/>
</dbReference>
<dbReference type="CDD" id="cd02860">
    <property type="entry name" value="E_set_Pullulanase"/>
    <property type="match status" value="1"/>
</dbReference>
<comment type="caution">
    <text evidence="12">The sequence shown here is derived from an EMBL/GenBank/DDBJ whole genome shotgun (WGS) entry which is preliminary data.</text>
</comment>
<dbReference type="PANTHER" id="PTHR43002">
    <property type="entry name" value="GLYCOGEN DEBRANCHING ENZYME"/>
    <property type="match status" value="1"/>
</dbReference>
<dbReference type="GO" id="GO:0051060">
    <property type="term" value="F:pullulanase activity"/>
    <property type="evidence" value="ECO:0007669"/>
    <property type="project" value="UniProtKB-EC"/>
</dbReference>
<feature type="transmembrane region" description="Helical" evidence="10">
    <location>
        <begin position="1044"/>
        <end position="1063"/>
    </location>
</feature>
<dbReference type="InterPro" id="IPR013784">
    <property type="entry name" value="Carb-bd-like_fold"/>
</dbReference>
<dbReference type="InterPro" id="IPR005323">
    <property type="entry name" value="CBM41_pullulanase"/>
</dbReference>
<name>A0A4R9C324_9FIRM</name>
<evidence type="ECO:0000256" key="5">
    <source>
        <dbReference type="ARBA" id="ARBA00023295"/>
    </source>
</evidence>
<dbReference type="Gene3D" id="2.60.40.10">
    <property type="entry name" value="Immunoglobulins"/>
    <property type="match status" value="1"/>
</dbReference>
<dbReference type="CDD" id="cd10315">
    <property type="entry name" value="CBM41_pullulanase"/>
    <property type="match status" value="1"/>
</dbReference>
<accession>A0A4R9C324</accession>
<dbReference type="CDD" id="cd11341">
    <property type="entry name" value="AmyAc_Pullulanase_LD-like"/>
    <property type="match status" value="1"/>
</dbReference>
<dbReference type="Pfam" id="PF00128">
    <property type="entry name" value="Alpha-amylase"/>
    <property type="match status" value="1"/>
</dbReference>
<reference evidence="12 13" key="1">
    <citation type="submission" date="2019-01" db="EMBL/GenBank/DDBJ databases">
        <title>Draft Genome Sequences of Helcococcus ovis Strains Isolated from the Uterus and Vagina of Dairy Cows with Metritis.</title>
        <authorList>
            <person name="Cunha F."/>
            <person name="Jeon S.J."/>
            <person name="Kutzer P."/>
            <person name="Galvao K.N."/>
        </authorList>
    </citation>
    <scope>NUCLEOTIDE SEQUENCE [LARGE SCALE GENOMIC DNA]</scope>
    <source>
        <strain evidence="12 13">KG-37</strain>
    </source>
</reference>
<organism evidence="12 13">
    <name type="scientific">Helcococcus ovis</name>
    <dbReference type="NCBI Taxonomy" id="72026"/>
    <lineage>
        <taxon>Bacteria</taxon>
        <taxon>Bacillati</taxon>
        <taxon>Bacillota</taxon>
        <taxon>Tissierellia</taxon>
        <taxon>Tissierellales</taxon>
        <taxon>Peptoniphilaceae</taxon>
        <taxon>Helcococcus</taxon>
    </lineage>
</organism>
<dbReference type="SUPFAM" id="SSF49452">
    <property type="entry name" value="Starch-binding domain-like"/>
    <property type="match status" value="1"/>
</dbReference>
<evidence type="ECO:0000256" key="4">
    <source>
        <dbReference type="ARBA" id="ARBA00022837"/>
    </source>
</evidence>
<dbReference type="Gene3D" id="3.20.20.80">
    <property type="entry name" value="Glycosidases"/>
    <property type="match status" value="1"/>
</dbReference>
<dbReference type="InterPro" id="IPR011840">
    <property type="entry name" value="PulA_typeI"/>
</dbReference>
<keyword evidence="13" id="KW-1185">Reference proteome</keyword>
<evidence type="ECO:0000256" key="8">
    <source>
        <dbReference type="ARBA" id="ARBA00029618"/>
    </source>
</evidence>
<evidence type="ECO:0000259" key="11">
    <source>
        <dbReference type="SMART" id="SM00642"/>
    </source>
</evidence>
<keyword evidence="2" id="KW-0732">Signal</keyword>